<dbReference type="Proteomes" id="UP000198736">
    <property type="component" value="Unassembled WGS sequence"/>
</dbReference>
<protein>
    <submittedName>
        <fullName evidence="1">Uncharacterized protein</fullName>
    </submittedName>
</protein>
<name>A0A0S4LIX4_9BACT</name>
<dbReference type="EMBL" id="CZPZ01000023">
    <property type="protein sequence ID" value="CUS37461.1"/>
    <property type="molecule type" value="Genomic_DNA"/>
</dbReference>
<proteinExistence type="predicted"/>
<evidence type="ECO:0000313" key="2">
    <source>
        <dbReference type="Proteomes" id="UP000198736"/>
    </source>
</evidence>
<gene>
    <name evidence="1" type="ORF">COMA2_30285</name>
</gene>
<accession>A0A0S4LIX4</accession>
<reference evidence="2" key="1">
    <citation type="submission" date="2015-10" db="EMBL/GenBank/DDBJ databases">
        <authorList>
            <person name="Luecker S."/>
            <person name="Luecker S."/>
        </authorList>
    </citation>
    <scope>NUCLEOTIDE SEQUENCE [LARGE SCALE GENOMIC DNA]</scope>
</reference>
<evidence type="ECO:0000313" key="1">
    <source>
        <dbReference type="EMBL" id="CUS37461.1"/>
    </source>
</evidence>
<dbReference type="AlphaFoldDB" id="A0A0S4LIX4"/>
<sequence>MRSLSATICARIALRRRSRLSGVFDLPENVDFAVLLKQRAAFWPIYVLHFTHADKWRVAYDFAPLKSDFLRSVVDA</sequence>
<organism evidence="1 2">
    <name type="scientific">Candidatus Nitrospira nitrificans</name>
    <dbReference type="NCBI Taxonomy" id="1742973"/>
    <lineage>
        <taxon>Bacteria</taxon>
        <taxon>Pseudomonadati</taxon>
        <taxon>Nitrospirota</taxon>
        <taxon>Nitrospiria</taxon>
        <taxon>Nitrospirales</taxon>
        <taxon>Nitrospiraceae</taxon>
        <taxon>Nitrospira</taxon>
    </lineage>
</organism>
<keyword evidence="2" id="KW-1185">Reference proteome</keyword>